<evidence type="ECO:0000256" key="2">
    <source>
        <dbReference type="SAM" id="Phobius"/>
    </source>
</evidence>
<accession>A0A4U6RSC0</accession>
<evidence type="ECO:0000313" key="3">
    <source>
        <dbReference type="EMBL" id="TKV77724.1"/>
    </source>
</evidence>
<organism evidence="3 4">
    <name type="scientific">Bradyrhizobium elkanii</name>
    <dbReference type="NCBI Taxonomy" id="29448"/>
    <lineage>
        <taxon>Bacteria</taxon>
        <taxon>Pseudomonadati</taxon>
        <taxon>Pseudomonadota</taxon>
        <taxon>Alphaproteobacteria</taxon>
        <taxon>Hyphomicrobiales</taxon>
        <taxon>Nitrobacteraceae</taxon>
        <taxon>Bradyrhizobium</taxon>
    </lineage>
</organism>
<feature type="transmembrane region" description="Helical" evidence="2">
    <location>
        <begin position="211"/>
        <end position="229"/>
    </location>
</feature>
<keyword evidence="2" id="KW-0472">Membrane</keyword>
<feature type="coiled-coil region" evidence="1">
    <location>
        <begin position="5"/>
        <end position="36"/>
    </location>
</feature>
<evidence type="ECO:0000313" key="4">
    <source>
        <dbReference type="Proteomes" id="UP000305095"/>
    </source>
</evidence>
<comment type="caution">
    <text evidence="3">The sequence shown here is derived from an EMBL/GenBank/DDBJ whole genome shotgun (WGS) entry which is preliminary data.</text>
</comment>
<sequence length="316" mass="33061">MTRSVEELRRESERSRAELAATVDRLRERMSDTADEIRHKVSPRHIKSEASEFVREKTQGWTEALKQRAMDNPMQAVAAGTAVVVPLLRMARGFPLPLLMIGAGLALTSKTVRDRASEAAAPVMEKAGEMLDEASERAQTLRGDAEGRLASAQSRPTGMASDAQGRAAGLVDDLRTGTVQAASTVTANLRSGMDAAATTPAKARQVIGDNAALIGGLGIAIGAILAAALPQTRVEGKAMGEASDQVKQAAGDAAQSGFETAKDVTMSAADTAARSVEGADLGGHATRMTQNLTDKLKEAADDVVRGAFTPSQNPDT</sequence>
<gene>
    <name evidence="3" type="ORF">FDV58_29395</name>
</gene>
<evidence type="ECO:0000256" key="1">
    <source>
        <dbReference type="SAM" id="Coils"/>
    </source>
</evidence>
<dbReference type="AlphaFoldDB" id="A0A4U6RSC0"/>
<dbReference type="Pfam" id="PF12277">
    <property type="entry name" value="DUF3618"/>
    <property type="match status" value="1"/>
</dbReference>
<dbReference type="RefSeq" id="WP_137482259.1">
    <property type="nucleotide sequence ID" value="NZ_SZZP01000021.1"/>
</dbReference>
<proteinExistence type="predicted"/>
<protein>
    <submittedName>
        <fullName evidence="3">DUF3618 domain-containing protein</fullName>
    </submittedName>
</protein>
<keyword evidence="2" id="KW-0812">Transmembrane</keyword>
<keyword evidence="1" id="KW-0175">Coiled coil</keyword>
<dbReference type="Proteomes" id="UP000305095">
    <property type="component" value="Unassembled WGS sequence"/>
</dbReference>
<dbReference type="EMBL" id="SZZP01000021">
    <property type="protein sequence ID" value="TKV77724.1"/>
    <property type="molecule type" value="Genomic_DNA"/>
</dbReference>
<name>A0A4U6RSC0_BRAEL</name>
<reference evidence="3 4" key="1">
    <citation type="submission" date="2019-05" db="EMBL/GenBank/DDBJ databases">
        <title>Draft Genome of Bradyrhizobium elkanii strain SEMIA 938, Used in Commercial Inoculants for Lupinus spp. in Brazil.</title>
        <authorList>
            <person name="Hungria M."/>
            <person name="Delamuta J.R.M."/>
            <person name="Ribeiro R.A."/>
            <person name="Nogueira M.A."/>
        </authorList>
    </citation>
    <scope>NUCLEOTIDE SEQUENCE [LARGE SCALE GENOMIC DNA]</scope>
    <source>
        <strain evidence="3 4">Semia 938</strain>
    </source>
</reference>
<keyword evidence="2" id="KW-1133">Transmembrane helix</keyword>
<dbReference type="InterPro" id="IPR022062">
    <property type="entry name" value="DUF3618"/>
</dbReference>